<dbReference type="SUPFAM" id="SSF48173">
    <property type="entry name" value="Cryptochrome/photolyase FAD-binding domain"/>
    <property type="match status" value="1"/>
</dbReference>
<dbReference type="Gene3D" id="1.25.40.80">
    <property type="match status" value="1"/>
</dbReference>
<comment type="cofactor">
    <cofactor evidence="1">
        <name>(6R)-5,10-methylene-5,6,7,8-tetrahydrofolate</name>
        <dbReference type="ChEBI" id="CHEBI:15636"/>
    </cofactor>
</comment>
<dbReference type="InterPro" id="IPR002081">
    <property type="entry name" value="Cryptochrome/DNA_photolyase_1"/>
</dbReference>
<evidence type="ECO:0000256" key="2">
    <source>
        <dbReference type="ARBA" id="ARBA00001974"/>
    </source>
</evidence>
<comment type="caution">
    <text evidence="8">The sequence shown here is derived from an EMBL/GenBank/DDBJ whole genome shotgun (WGS) entry which is preliminary data.</text>
</comment>
<dbReference type="PANTHER" id="PTHR11455:SF9">
    <property type="entry name" value="CRYPTOCHROME CIRCADIAN CLOCK 5 ISOFORM X1"/>
    <property type="match status" value="1"/>
</dbReference>
<dbReference type="PROSITE" id="PS00394">
    <property type="entry name" value="DNA_PHOTOLYASES_1_1"/>
    <property type="match status" value="1"/>
</dbReference>
<name>A0ABX1GTL6_9FLAO</name>
<dbReference type="SUPFAM" id="SSF52425">
    <property type="entry name" value="Cryptochrome/photolyase, N-terminal domain"/>
    <property type="match status" value="1"/>
</dbReference>
<dbReference type="InterPro" id="IPR036134">
    <property type="entry name" value="Crypto/Photolyase_FAD-like_sf"/>
</dbReference>
<dbReference type="InterPro" id="IPR018394">
    <property type="entry name" value="DNA_photolyase_1_CS_C"/>
</dbReference>
<evidence type="ECO:0000259" key="7">
    <source>
        <dbReference type="PROSITE" id="PS51645"/>
    </source>
</evidence>
<accession>A0ABX1GTL6</accession>
<comment type="similarity">
    <text evidence="6">Belongs to the DNA photolyase family.</text>
</comment>
<evidence type="ECO:0000313" key="9">
    <source>
        <dbReference type="Proteomes" id="UP000718451"/>
    </source>
</evidence>
<evidence type="ECO:0000256" key="3">
    <source>
        <dbReference type="ARBA" id="ARBA00022630"/>
    </source>
</evidence>
<evidence type="ECO:0000256" key="5">
    <source>
        <dbReference type="ARBA" id="ARBA00022991"/>
    </source>
</evidence>
<reference evidence="8 9" key="1">
    <citation type="submission" date="2020-04" db="EMBL/GenBank/DDBJ databases">
        <authorList>
            <person name="Yoon J."/>
        </authorList>
    </citation>
    <scope>NUCLEOTIDE SEQUENCE [LARGE SCALE GENOMIC DNA]</scope>
    <source>
        <strain evidence="8 9">DJ-13</strain>
    </source>
</reference>
<dbReference type="Gene3D" id="1.10.579.10">
    <property type="entry name" value="DNA Cyclobutane Dipyrimidine Photolyase, subunit A, domain 3"/>
    <property type="match status" value="1"/>
</dbReference>
<dbReference type="EMBL" id="JAAWWL010000002">
    <property type="protein sequence ID" value="NKI32350.1"/>
    <property type="molecule type" value="Genomic_DNA"/>
</dbReference>
<keyword evidence="9" id="KW-1185">Reference proteome</keyword>
<dbReference type="InterPro" id="IPR036155">
    <property type="entry name" value="Crypto/Photolyase_N_sf"/>
</dbReference>
<dbReference type="Proteomes" id="UP000718451">
    <property type="component" value="Unassembled WGS sequence"/>
</dbReference>
<dbReference type="PROSITE" id="PS51645">
    <property type="entry name" value="PHR_CRY_ALPHA_BETA"/>
    <property type="match status" value="1"/>
</dbReference>
<gene>
    <name evidence="8" type="ORF">HCU67_10380</name>
</gene>
<dbReference type="RefSeq" id="WP_168553483.1">
    <property type="nucleotide sequence ID" value="NZ_JAAWWL010000002.1"/>
</dbReference>
<dbReference type="PRINTS" id="PR00147">
    <property type="entry name" value="DNAPHOTLYASE"/>
</dbReference>
<evidence type="ECO:0000256" key="6">
    <source>
        <dbReference type="RuleBase" id="RU004182"/>
    </source>
</evidence>
<sequence>MGKDALNIVWLKRDLRLCDHKPLFEAEAAQLPYRIIYIFDSELINRQDCSLRHLQFIYHSISDLNEQLSPFNREVEIFYGKSVEVFKYLISNEPIGTIFSHEETGVQQSWERDKAVAKVFKDSKIKWFEYPTNGIIRGIKNRFEWDKHWADTMKSPLILNNYTQTSIILLEHPFKLPIELLEELKLYPKHFQPAGPKSAVRYLESFFDSRGESYHWAISKPEESRYHCSRLSPYIAWGNISIRQVYQLTKSNLNVQKHKRAFNAFITRLHWHCHFIQKFEVECSYETRCVNSGYEEIQWENNPEYLEAWKQGMTGYPLVDACMRAVNKTGWINFRMRAMLVSFLCHNLDIDWKLGVYHLAQQFLDYEPGIHFPQFQMQAGTTGVNTIRIYNPIKQSMDHDPNGTFIKKWVPELQKVSKEHIHEPWKMTLLEQQFNGIEIGKDYPKPLVDLKSSAKKGREKIWGQRKNTLVQEEKKRILKVHTRRN</sequence>
<proteinExistence type="inferred from homology"/>
<protein>
    <submittedName>
        <fullName evidence="8">Deoxyribodipyrimidine photo-lyase</fullName>
    </submittedName>
</protein>
<dbReference type="InterPro" id="IPR014729">
    <property type="entry name" value="Rossmann-like_a/b/a_fold"/>
</dbReference>
<evidence type="ECO:0000313" key="8">
    <source>
        <dbReference type="EMBL" id="NKI32350.1"/>
    </source>
</evidence>
<comment type="cofactor">
    <cofactor evidence="2">
        <name>FAD</name>
        <dbReference type="ChEBI" id="CHEBI:57692"/>
    </cofactor>
</comment>
<keyword evidence="5 6" id="KW-0157">Chromophore</keyword>
<dbReference type="Gene3D" id="3.40.50.620">
    <property type="entry name" value="HUPs"/>
    <property type="match status" value="1"/>
</dbReference>
<dbReference type="Pfam" id="PF00875">
    <property type="entry name" value="DNA_photolyase"/>
    <property type="match status" value="1"/>
</dbReference>
<feature type="domain" description="Photolyase/cryptochrome alpha/beta" evidence="7">
    <location>
        <begin position="5"/>
        <end position="135"/>
    </location>
</feature>
<dbReference type="InterPro" id="IPR006050">
    <property type="entry name" value="DNA_photolyase_N"/>
</dbReference>
<keyword evidence="3 6" id="KW-0285">Flavoprotein</keyword>
<dbReference type="InterPro" id="IPR005101">
    <property type="entry name" value="Cryptochr/Photolyase_FAD-bd"/>
</dbReference>
<organism evidence="8 9">
    <name type="scientific">Croceivirga thetidis</name>
    <dbReference type="NCBI Taxonomy" id="2721623"/>
    <lineage>
        <taxon>Bacteria</taxon>
        <taxon>Pseudomonadati</taxon>
        <taxon>Bacteroidota</taxon>
        <taxon>Flavobacteriia</taxon>
        <taxon>Flavobacteriales</taxon>
        <taxon>Flavobacteriaceae</taxon>
        <taxon>Croceivirga</taxon>
    </lineage>
</organism>
<dbReference type="PANTHER" id="PTHR11455">
    <property type="entry name" value="CRYPTOCHROME"/>
    <property type="match status" value="1"/>
</dbReference>
<dbReference type="Pfam" id="PF03441">
    <property type="entry name" value="FAD_binding_7"/>
    <property type="match status" value="1"/>
</dbReference>
<evidence type="ECO:0000256" key="1">
    <source>
        <dbReference type="ARBA" id="ARBA00001932"/>
    </source>
</evidence>
<keyword evidence="4 6" id="KW-0274">FAD</keyword>
<evidence type="ECO:0000256" key="4">
    <source>
        <dbReference type="ARBA" id="ARBA00022827"/>
    </source>
</evidence>